<gene>
    <name evidence="1" type="ORF">CHARACLAT_025141</name>
</gene>
<organism evidence="1 2">
    <name type="scientific">Characodon lateralis</name>
    <dbReference type="NCBI Taxonomy" id="208331"/>
    <lineage>
        <taxon>Eukaryota</taxon>
        <taxon>Metazoa</taxon>
        <taxon>Chordata</taxon>
        <taxon>Craniata</taxon>
        <taxon>Vertebrata</taxon>
        <taxon>Euteleostomi</taxon>
        <taxon>Actinopterygii</taxon>
        <taxon>Neopterygii</taxon>
        <taxon>Teleostei</taxon>
        <taxon>Neoteleostei</taxon>
        <taxon>Acanthomorphata</taxon>
        <taxon>Ovalentaria</taxon>
        <taxon>Atherinomorphae</taxon>
        <taxon>Cyprinodontiformes</taxon>
        <taxon>Goodeidae</taxon>
        <taxon>Characodon</taxon>
    </lineage>
</organism>
<keyword evidence="2" id="KW-1185">Reference proteome</keyword>
<dbReference type="EMBL" id="JAHUTJ010043851">
    <property type="protein sequence ID" value="MED6281764.1"/>
    <property type="molecule type" value="Genomic_DNA"/>
</dbReference>
<comment type="caution">
    <text evidence="1">The sequence shown here is derived from an EMBL/GenBank/DDBJ whole genome shotgun (WGS) entry which is preliminary data.</text>
</comment>
<accession>A0ABU7E3B6</accession>
<feature type="non-terminal residue" evidence="1">
    <location>
        <position position="1"/>
    </location>
</feature>
<evidence type="ECO:0000313" key="1">
    <source>
        <dbReference type="EMBL" id="MED6281764.1"/>
    </source>
</evidence>
<name>A0ABU7E3B6_9TELE</name>
<dbReference type="Proteomes" id="UP001352852">
    <property type="component" value="Unassembled WGS sequence"/>
</dbReference>
<feature type="non-terminal residue" evidence="1">
    <location>
        <position position="57"/>
    </location>
</feature>
<protein>
    <submittedName>
        <fullName evidence="1">Uncharacterized protein</fullName>
    </submittedName>
</protein>
<evidence type="ECO:0000313" key="2">
    <source>
        <dbReference type="Proteomes" id="UP001352852"/>
    </source>
</evidence>
<reference evidence="1 2" key="1">
    <citation type="submission" date="2021-06" db="EMBL/GenBank/DDBJ databases">
        <authorList>
            <person name="Palmer J.M."/>
        </authorList>
    </citation>
    <scope>NUCLEOTIDE SEQUENCE [LARGE SCALE GENOMIC DNA]</scope>
    <source>
        <strain evidence="1 2">CL_MEX2019</strain>
        <tissue evidence="1">Muscle</tissue>
    </source>
</reference>
<proteinExistence type="predicted"/>
<sequence length="57" mass="6203">GFVSLSFAGSSFHTRSQPLIKFSLCYIPAVILNDLSMNNLTGMSSGALSNLYFLEEL</sequence>